<dbReference type="AlphaFoldDB" id="A0AB73T220"/>
<dbReference type="InterPro" id="IPR027417">
    <property type="entry name" value="P-loop_NTPase"/>
</dbReference>
<protein>
    <submittedName>
        <fullName evidence="5">ABC-2 type transport system ATP-binding protein</fullName>
    </submittedName>
</protein>
<reference evidence="5 6" key="1">
    <citation type="submission" date="2018-05" db="EMBL/GenBank/DDBJ databases">
        <authorList>
            <person name="Goeker M."/>
            <person name="Huntemann M."/>
            <person name="Clum A."/>
            <person name="Pillay M."/>
            <person name="Palaniappan K."/>
            <person name="Varghese N."/>
            <person name="Mikhailova N."/>
            <person name="Stamatis D."/>
            <person name="Reddy T."/>
            <person name="Daum C."/>
            <person name="Shapiro N."/>
            <person name="Ivanova N."/>
            <person name="Kyrpides N."/>
            <person name="Woyke T."/>
        </authorList>
    </citation>
    <scope>NUCLEOTIDE SEQUENCE [LARGE SCALE GENOMIC DNA]</scope>
    <source>
        <strain evidence="5 6">DSM 26524</strain>
    </source>
</reference>
<keyword evidence="1" id="KW-0813">Transport</keyword>
<evidence type="ECO:0000256" key="3">
    <source>
        <dbReference type="ARBA" id="ARBA00022840"/>
    </source>
</evidence>
<dbReference type="Gene3D" id="3.40.50.300">
    <property type="entry name" value="P-loop containing nucleotide triphosphate hydrolases"/>
    <property type="match status" value="1"/>
</dbReference>
<evidence type="ECO:0000256" key="1">
    <source>
        <dbReference type="ARBA" id="ARBA00022448"/>
    </source>
</evidence>
<dbReference type="SMART" id="SM00382">
    <property type="entry name" value="AAA"/>
    <property type="match status" value="1"/>
</dbReference>
<keyword evidence="2" id="KW-0547">Nucleotide-binding</keyword>
<dbReference type="InterPro" id="IPR051782">
    <property type="entry name" value="ABC_Transporter_VariousFunc"/>
</dbReference>
<gene>
    <name evidence="5" type="ORF">C7383_10937</name>
</gene>
<dbReference type="Pfam" id="PF00005">
    <property type="entry name" value="ABC_tran"/>
    <property type="match status" value="1"/>
</dbReference>
<keyword evidence="3 5" id="KW-0067">ATP-binding</keyword>
<comment type="caution">
    <text evidence="5">The sequence shown here is derived from an EMBL/GenBank/DDBJ whole genome shotgun (WGS) entry which is preliminary data.</text>
</comment>
<dbReference type="PANTHER" id="PTHR42939:SF3">
    <property type="entry name" value="ABC TRANSPORTER ATP-BINDING COMPONENT"/>
    <property type="match status" value="1"/>
</dbReference>
<dbReference type="RefSeq" id="WP_109747189.1">
    <property type="nucleotide sequence ID" value="NZ_JANKBI010000010.1"/>
</dbReference>
<sequence>MGKNALKITDLTKQYKDFTLNNISFEVPQGSIVGLIGENGAGKSTTLKAVLGLINTDGGSISLFDGGGISEENKDHIGVVFDGSNYPDTLTPKQLGNVLNTIYHTWDSKIYSRLLDEFSLPLSKKLKHFSRGMTMKFSIAAALSHNPRLLILDEATSGLDPVIRDDILDILLDFMQEEDHSVLVSSHITSDLEKIADYIVFLHNGKVIFSKPKDELLVNYGIIKCGAAQFSLFDRQDIVTCRKQDYEWQVLVSDRKKAEKKYPKALIQPATIDEIMLMYLKGEKP</sequence>
<dbReference type="EMBL" id="QGGY01000009">
    <property type="protein sequence ID" value="PWJ74301.1"/>
    <property type="molecule type" value="Genomic_DNA"/>
</dbReference>
<dbReference type="GO" id="GO:0005524">
    <property type="term" value="F:ATP binding"/>
    <property type="evidence" value="ECO:0007669"/>
    <property type="project" value="UniProtKB-KW"/>
</dbReference>
<proteinExistence type="predicted"/>
<dbReference type="PROSITE" id="PS50893">
    <property type="entry name" value="ABC_TRANSPORTER_2"/>
    <property type="match status" value="1"/>
</dbReference>
<evidence type="ECO:0000256" key="2">
    <source>
        <dbReference type="ARBA" id="ARBA00022741"/>
    </source>
</evidence>
<feature type="domain" description="ABC transporter" evidence="4">
    <location>
        <begin position="6"/>
        <end position="229"/>
    </location>
</feature>
<dbReference type="SUPFAM" id="SSF52540">
    <property type="entry name" value="P-loop containing nucleoside triphosphate hydrolases"/>
    <property type="match status" value="1"/>
</dbReference>
<dbReference type="CDD" id="cd03230">
    <property type="entry name" value="ABC_DR_subfamily_A"/>
    <property type="match status" value="1"/>
</dbReference>
<dbReference type="InterPro" id="IPR003439">
    <property type="entry name" value="ABC_transporter-like_ATP-bd"/>
</dbReference>
<keyword evidence="6" id="KW-1185">Reference proteome</keyword>
<evidence type="ECO:0000259" key="4">
    <source>
        <dbReference type="PROSITE" id="PS50893"/>
    </source>
</evidence>
<organism evidence="5 6">
    <name type="scientific">Murimonas intestini</name>
    <dbReference type="NCBI Taxonomy" id="1337051"/>
    <lineage>
        <taxon>Bacteria</taxon>
        <taxon>Bacillati</taxon>
        <taxon>Bacillota</taxon>
        <taxon>Clostridia</taxon>
        <taxon>Lachnospirales</taxon>
        <taxon>Lachnospiraceae</taxon>
        <taxon>Murimonas</taxon>
    </lineage>
</organism>
<name>A0AB73T220_9FIRM</name>
<accession>A0AB73T220</accession>
<evidence type="ECO:0000313" key="5">
    <source>
        <dbReference type="EMBL" id="PWJ74301.1"/>
    </source>
</evidence>
<dbReference type="Proteomes" id="UP000245412">
    <property type="component" value="Unassembled WGS sequence"/>
</dbReference>
<dbReference type="PANTHER" id="PTHR42939">
    <property type="entry name" value="ABC TRANSPORTER ATP-BINDING PROTEIN ALBC-RELATED"/>
    <property type="match status" value="1"/>
</dbReference>
<dbReference type="InterPro" id="IPR003593">
    <property type="entry name" value="AAA+_ATPase"/>
</dbReference>
<dbReference type="GO" id="GO:0016887">
    <property type="term" value="F:ATP hydrolysis activity"/>
    <property type="evidence" value="ECO:0007669"/>
    <property type="project" value="InterPro"/>
</dbReference>
<evidence type="ECO:0000313" key="6">
    <source>
        <dbReference type="Proteomes" id="UP000245412"/>
    </source>
</evidence>